<evidence type="ECO:0000256" key="3">
    <source>
        <dbReference type="SAM" id="Coils"/>
    </source>
</evidence>
<evidence type="ECO:0000256" key="2">
    <source>
        <dbReference type="ARBA" id="ARBA00022737"/>
    </source>
</evidence>
<evidence type="ECO:0000313" key="4">
    <source>
        <dbReference type="EnsemblMetazoa" id="Aqu2.1.10743_001"/>
    </source>
</evidence>
<reference evidence="4" key="1">
    <citation type="submission" date="2017-05" db="UniProtKB">
        <authorList>
            <consortium name="EnsemblMetazoa"/>
        </authorList>
    </citation>
    <scope>IDENTIFICATION</scope>
</reference>
<name>A0A1X7T8A8_AMPQE</name>
<keyword evidence="2" id="KW-0677">Repeat</keyword>
<evidence type="ECO:0000256" key="1">
    <source>
        <dbReference type="ARBA" id="ARBA00022441"/>
    </source>
</evidence>
<proteinExistence type="predicted"/>
<dbReference type="Pfam" id="PF24681">
    <property type="entry name" value="Kelch_KLHDC2_KLHL20_DRC7"/>
    <property type="match status" value="1"/>
</dbReference>
<dbReference type="OrthoDB" id="432528at2759"/>
<dbReference type="EnsemblMetazoa" id="Aqu2.1.10743_001">
    <property type="protein sequence ID" value="Aqu2.1.10743_001"/>
    <property type="gene ID" value="Aqu2.1.10743"/>
</dbReference>
<sequence>MLSKIGRFYFRTGRWSSHVTKGTSPPLGYIGYSCTVRNTDIFYFGGHCGHDNCFYNDVNLFNTLTFEWSNIMPNSDIVMKRGYGGMVCMESMGTEYLLVIGGQGSTPITYQSQYQYDQMVTGRVRTNEHNLLNLSTRQWIIPTFSGQCCPPTSSFTLTKISNDKAVLFSGGVAGDGKFLECFNYVYTCQLESDTKIHWESVKGPVVPASVQWPVGRLNHAITTIISDSPILVMIGGEDQFGQLVNDSWLFDISQYQWNKIALPEIVTGRQSHSLSSITMSPDCVWLMVVGGARATELRDVGRGYMEPTSISIGSPFSTMLVELVVIDGQWTSSEVHVLKPTDLTIYQYKYVSLFKTRQWWQNHYISHMEKVDKLQQRIQSLQQELRVSEGNKTSLQEALLEASQQGIVLYCVCVSVVIEPIPLDKTTVKSVKETKVSQELSTGPTDEDNEKLKAQMAEKDIQIAKLTKEKYLMKDISTDTKSIQCDYWTKAELPFDGMLTLGKKVCLYNAKSSHELQLDECGLTLSLPHGLFSPVDSTVYEAAAQGLWGGDFEFPGGTHLISSVCYISVSPTVPQLDKPVTVELVHCAHLTSQSQSEYLSFVVAKVQPGKQCSPFKFELLPGGSFSPESQIGIIKLKRFSLIAVVMGAVTVGGASVAAGLAPLAAVALGVATAAGLAWTNVNRTPTVETPSMNCLALVYKKCLPDKVMMNLTAIQDMGHLKKISRSLVVHYSSKSAEPPYIQVSVQPDETDATNKLSYALSIDGIQTSSDASTVQWNIEVSKNDFTHSSGNQL</sequence>
<dbReference type="Gene3D" id="2.120.10.80">
    <property type="entry name" value="Kelch-type beta propeller"/>
    <property type="match status" value="2"/>
</dbReference>
<dbReference type="PROSITE" id="PS51257">
    <property type="entry name" value="PROKAR_LIPOPROTEIN"/>
    <property type="match status" value="1"/>
</dbReference>
<accession>A0A1X7T8A8</accession>
<feature type="coiled-coil region" evidence="3">
    <location>
        <begin position="364"/>
        <end position="398"/>
    </location>
</feature>
<dbReference type="PANTHER" id="PTHR46228:SF2">
    <property type="entry name" value="KELCH REPEAT PROTEIN (AFU_ORTHOLOGUE AFUA_4G14350)"/>
    <property type="match status" value="1"/>
</dbReference>
<keyword evidence="1" id="KW-0880">Kelch repeat</keyword>
<dbReference type="InParanoid" id="A0A1X7T8A8"/>
<dbReference type="AlphaFoldDB" id="A0A1X7T8A8"/>
<protein>
    <submittedName>
        <fullName evidence="4">Uncharacterized protein</fullName>
    </submittedName>
</protein>
<organism evidence="4">
    <name type="scientific">Amphimedon queenslandica</name>
    <name type="common">Sponge</name>
    <dbReference type="NCBI Taxonomy" id="400682"/>
    <lineage>
        <taxon>Eukaryota</taxon>
        <taxon>Metazoa</taxon>
        <taxon>Porifera</taxon>
        <taxon>Demospongiae</taxon>
        <taxon>Heteroscleromorpha</taxon>
        <taxon>Haplosclerida</taxon>
        <taxon>Niphatidae</taxon>
        <taxon>Amphimedon</taxon>
    </lineage>
</organism>
<dbReference type="InterPro" id="IPR015915">
    <property type="entry name" value="Kelch-typ_b-propeller"/>
</dbReference>
<dbReference type="PANTHER" id="PTHR46228">
    <property type="entry name" value="KELCH DOMAIN-CONTAINING PROTEIN"/>
    <property type="match status" value="1"/>
</dbReference>
<dbReference type="SUPFAM" id="SSF117281">
    <property type="entry name" value="Kelch motif"/>
    <property type="match status" value="1"/>
</dbReference>
<keyword evidence="3" id="KW-0175">Coiled coil</keyword>